<evidence type="ECO:0000256" key="2">
    <source>
        <dbReference type="ARBA" id="ARBA00009347"/>
    </source>
</evidence>
<evidence type="ECO:0000313" key="11">
    <source>
        <dbReference type="Proteomes" id="UP001162734"/>
    </source>
</evidence>
<feature type="domain" description="Acyl-CoA dehydrogenase/oxidase C-terminal" evidence="6">
    <location>
        <begin position="257"/>
        <end position="422"/>
    </location>
</feature>
<evidence type="ECO:0000259" key="6">
    <source>
        <dbReference type="Pfam" id="PF00441"/>
    </source>
</evidence>
<dbReference type="Pfam" id="PF21263">
    <property type="entry name" value="Acyl-CoA-dh_C"/>
    <property type="match status" value="1"/>
</dbReference>
<evidence type="ECO:0000256" key="3">
    <source>
        <dbReference type="ARBA" id="ARBA00022630"/>
    </source>
</evidence>
<comment type="similarity">
    <text evidence="2 5">Belongs to the acyl-CoA dehydrogenase family.</text>
</comment>
<organism evidence="10 11">
    <name type="scientific">Anaeromyxobacter paludicola</name>
    <dbReference type="NCBI Taxonomy" id="2918171"/>
    <lineage>
        <taxon>Bacteria</taxon>
        <taxon>Pseudomonadati</taxon>
        <taxon>Myxococcota</taxon>
        <taxon>Myxococcia</taxon>
        <taxon>Myxococcales</taxon>
        <taxon>Cystobacterineae</taxon>
        <taxon>Anaeromyxobacteraceae</taxon>
        <taxon>Anaeromyxobacter</taxon>
    </lineage>
</organism>
<dbReference type="InterPro" id="IPR006091">
    <property type="entry name" value="Acyl-CoA_Oxase/DH_mid-dom"/>
</dbReference>
<dbReference type="InterPro" id="IPR049426">
    <property type="entry name" value="Acyl-CoA-dh-like_C"/>
</dbReference>
<evidence type="ECO:0000256" key="5">
    <source>
        <dbReference type="RuleBase" id="RU362125"/>
    </source>
</evidence>
<dbReference type="PROSITE" id="PS00073">
    <property type="entry name" value="ACYL_COA_DH_2"/>
    <property type="match status" value="1"/>
</dbReference>
<dbReference type="PANTHER" id="PTHR43884:SF12">
    <property type="entry name" value="ISOVALERYL-COA DEHYDROGENASE, MITOCHONDRIAL-RELATED"/>
    <property type="match status" value="1"/>
</dbReference>
<dbReference type="InterPro" id="IPR009075">
    <property type="entry name" value="AcylCo_DH/oxidase_C"/>
</dbReference>
<dbReference type="InterPro" id="IPR006089">
    <property type="entry name" value="Acyl-CoA_DH_CS"/>
</dbReference>
<keyword evidence="4 5" id="KW-0274">FAD</keyword>
<reference evidence="11" key="1">
    <citation type="journal article" date="2022" name="Int. J. Syst. Evol. Microbiol.">
        <title>Anaeromyxobacter oryzae sp. nov., Anaeromyxobacter diazotrophicus sp. nov. and Anaeromyxobacter paludicola sp. nov., isolated from paddy soils.</title>
        <authorList>
            <person name="Itoh H."/>
            <person name="Xu Z."/>
            <person name="Mise K."/>
            <person name="Masuda Y."/>
            <person name="Ushijima N."/>
            <person name="Hayakawa C."/>
            <person name="Shiratori Y."/>
            <person name="Senoo K."/>
        </authorList>
    </citation>
    <scope>NUCLEOTIDE SEQUENCE [LARGE SCALE GENOMIC DNA]</scope>
    <source>
        <strain evidence="11">Red630</strain>
    </source>
</reference>
<keyword evidence="11" id="KW-1185">Reference proteome</keyword>
<keyword evidence="5" id="KW-0560">Oxidoreductase</keyword>
<protein>
    <submittedName>
        <fullName evidence="10">Acyl-CoA dehydrogenase</fullName>
    </submittedName>
</protein>
<dbReference type="RefSeq" id="WP_248345987.1">
    <property type="nucleotide sequence ID" value="NZ_AP025592.1"/>
</dbReference>
<feature type="domain" description="Acyl-CoA dehydrogenase-like C-terminal" evidence="9">
    <location>
        <begin position="478"/>
        <end position="555"/>
    </location>
</feature>
<evidence type="ECO:0000256" key="1">
    <source>
        <dbReference type="ARBA" id="ARBA00001974"/>
    </source>
</evidence>
<sequence length="604" mass="65406">MATRPELVTDPPLPPGGGFLLVPAGSERIRTPEDLTEEQREFYKVADKFSRERVIASADRIEHKDYELLRALLREAGDLGLLSLDVPEAYGGLAQDETTSMLVTEAMARNGSWSVTFGAQVGIGTLPIVYFGTEAQKRRYLPRLATGELVSAYALSEPSSASDALGARTRAVRSPDGKKWILNGAKQWITNAGFADVFIVFAKVDGEQFSAFIVERGSPGFTVGPEEHKMGIRGSSTCPLVFEDAEIPYENLLGEVGKGHKIAFNILNIGRLKLGVGSVAGARNLIALAAQYAKERRAFGKTIAEFGLIREKLARMVALVYAGEAMTYRTTGLIDARIAASPAAKGTPAFDRDLIAAVEEYNVEASILKVWGSEALGYAADEAVQIHGGYGFVEEYAVERVYRDNRVNRIFEGTNEINRLLIPGTMLKRAMKGGLPLLDLAGTVDASLRSGELPALSKGPLARERRLAELDKWLMIHATRVAVESFGPELSEHQEVLGALADVAMETYAADSAVTRALQSAQGGRVDPVVEAAVRLHAVEAHERACDRARRAIRCAVPEPAAAAEQLALLRKLYSEEPVDLVGLREVVVSATLEAGRYPLGWAF</sequence>
<dbReference type="Pfam" id="PF00441">
    <property type="entry name" value="Acyl-CoA_dh_1"/>
    <property type="match status" value="1"/>
</dbReference>
<evidence type="ECO:0000259" key="9">
    <source>
        <dbReference type="Pfam" id="PF21263"/>
    </source>
</evidence>
<dbReference type="Pfam" id="PF02770">
    <property type="entry name" value="Acyl-CoA_dh_M"/>
    <property type="match status" value="1"/>
</dbReference>
<dbReference type="InterPro" id="IPR046373">
    <property type="entry name" value="Acyl-CoA_Oxase/DH_mid-dom_sf"/>
</dbReference>
<dbReference type="InterPro" id="IPR009100">
    <property type="entry name" value="AcylCoA_DH/oxidase_NM_dom_sf"/>
</dbReference>
<feature type="domain" description="Acyl-CoA oxidase/dehydrogenase middle" evidence="7">
    <location>
        <begin position="152"/>
        <end position="244"/>
    </location>
</feature>
<gene>
    <name evidence="10" type="ORF">AMPC_18840</name>
</gene>
<dbReference type="InterPro" id="IPR013786">
    <property type="entry name" value="AcylCoA_DH/ox_N"/>
</dbReference>
<proteinExistence type="inferred from homology"/>
<dbReference type="PANTHER" id="PTHR43884">
    <property type="entry name" value="ACYL-COA DEHYDROGENASE"/>
    <property type="match status" value="1"/>
</dbReference>
<dbReference type="Pfam" id="PF02771">
    <property type="entry name" value="Acyl-CoA_dh_N"/>
    <property type="match status" value="1"/>
</dbReference>
<name>A0ABN6N6H9_9BACT</name>
<feature type="domain" description="Acyl-CoA dehydrogenase/oxidase N-terminal" evidence="8">
    <location>
        <begin position="36"/>
        <end position="148"/>
    </location>
</feature>
<accession>A0ABN6N6H9</accession>
<dbReference type="Gene3D" id="2.40.110.10">
    <property type="entry name" value="Butyryl-CoA Dehydrogenase, subunit A, domain 2"/>
    <property type="match status" value="1"/>
</dbReference>
<keyword evidence="3 5" id="KW-0285">Flavoprotein</keyword>
<dbReference type="SUPFAM" id="SSF56645">
    <property type="entry name" value="Acyl-CoA dehydrogenase NM domain-like"/>
    <property type="match status" value="1"/>
</dbReference>
<evidence type="ECO:0000259" key="7">
    <source>
        <dbReference type="Pfam" id="PF02770"/>
    </source>
</evidence>
<dbReference type="Proteomes" id="UP001162734">
    <property type="component" value="Chromosome"/>
</dbReference>
<evidence type="ECO:0000313" key="10">
    <source>
        <dbReference type="EMBL" id="BDG08771.1"/>
    </source>
</evidence>
<dbReference type="InterPro" id="IPR037069">
    <property type="entry name" value="AcylCoA_DH/ox_N_sf"/>
</dbReference>
<dbReference type="Gene3D" id="1.20.140.10">
    <property type="entry name" value="Butyryl-CoA Dehydrogenase, subunit A, domain 3"/>
    <property type="match status" value="2"/>
</dbReference>
<evidence type="ECO:0000259" key="8">
    <source>
        <dbReference type="Pfam" id="PF02771"/>
    </source>
</evidence>
<dbReference type="Gene3D" id="1.10.540.10">
    <property type="entry name" value="Acyl-CoA dehydrogenase/oxidase, N-terminal domain"/>
    <property type="match status" value="1"/>
</dbReference>
<dbReference type="EMBL" id="AP025592">
    <property type="protein sequence ID" value="BDG08771.1"/>
    <property type="molecule type" value="Genomic_DNA"/>
</dbReference>
<dbReference type="SUPFAM" id="SSF47203">
    <property type="entry name" value="Acyl-CoA dehydrogenase C-terminal domain-like"/>
    <property type="match status" value="2"/>
</dbReference>
<evidence type="ECO:0000256" key="4">
    <source>
        <dbReference type="ARBA" id="ARBA00022827"/>
    </source>
</evidence>
<dbReference type="InterPro" id="IPR036250">
    <property type="entry name" value="AcylCo_DH-like_C"/>
</dbReference>
<comment type="cofactor">
    <cofactor evidence="1 5">
        <name>FAD</name>
        <dbReference type="ChEBI" id="CHEBI:57692"/>
    </cofactor>
</comment>